<organism evidence="3 4">
    <name type="scientific">Dispira parvispora</name>
    <dbReference type="NCBI Taxonomy" id="1520584"/>
    <lineage>
        <taxon>Eukaryota</taxon>
        <taxon>Fungi</taxon>
        <taxon>Fungi incertae sedis</taxon>
        <taxon>Zoopagomycota</taxon>
        <taxon>Kickxellomycotina</taxon>
        <taxon>Dimargaritomycetes</taxon>
        <taxon>Dimargaritales</taxon>
        <taxon>Dimargaritaceae</taxon>
        <taxon>Dispira</taxon>
    </lineage>
</organism>
<gene>
    <name evidence="3" type="ORF">IWQ62_001611</name>
</gene>
<dbReference type="PANTHER" id="PTHR46515:SF1">
    <property type="entry name" value="TATA ELEMENT MODULATORY FACTOR"/>
    <property type="match status" value="1"/>
</dbReference>
<dbReference type="Proteomes" id="UP001150925">
    <property type="component" value="Unassembled WGS sequence"/>
</dbReference>
<dbReference type="InterPro" id="IPR022092">
    <property type="entry name" value="TMF_DNA-bd"/>
</dbReference>
<feature type="region of interest" description="Disordered" evidence="2">
    <location>
        <begin position="34"/>
        <end position="254"/>
    </location>
</feature>
<dbReference type="PANTHER" id="PTHR46515">
    <property type="entry name" value="TATA ELEMENT MODULATORY FACTOR TMF1"/>
    <property type="match status" value="1"/>
</dbReference>
<proteinExistence type="predicted"/>
<sequence length="445" mass="48705">MSFFGAPNASQSWGNLLKQAINNVENRLDQVLDIQPDQVGPRPPGTSGQTAGVTRTRSLSRKTSTVRASPQSASNDRNRRALASQPSTASTPGRSTTPKPKGTPISHANSDQGAHTPDDGLSKVASDPNLASRTDALVPSSQSRAQLEEQASSLGNSPNTRARRLTGANATLSDPLTNSTTKTKVAPSKPVTPLLEGRKTPPDSKETTEEIPQTSVLPSESLLPTASSNTSDHSFPTPRAATEHCPSPTRNSPVTELVSEDKALQAVIAERERQLMNANERSSELVEQAAQLQFKVDQQKLALSNMTDLHTEQLQLKDQHISRLEKEAEVLKQGTSAKGLESKLQKLLDQHRQELADKDQRIEQLLHEGGDWSKKEFRLSNTIKKLMGEQSKRDKHIAELQGKLESTQGQVDEGQRKLQQQKEAEQRKNDQLRSHAGQIDQLNRT</sequence>
<name>A0A9W8ARZ4_9FUNG</name>
<evidence type="ECO:0000256" key="2">
    <source>
        <dbReference type="SAM" id="MobiDB-lite"/>
    </source>
</evidence>
<dbReference type="InterPro" id="IPR052602">
    <property type="entry name" value="Growth_transcription_reg"/>
</dbReference>
<dbReference type="Pfam" id="PF12329">
    <property type="entry name" value="TMF_DNA_bd"/>
    <property type="match status" value="1"/>
</dbReference>
<evidence type="ECO:0000313" key="4">
    <source>
        <dbReference type="Proteomes" id="UP001150925"/>
    </source>
</evidence>
<feature type="compositionally biased region" description="Basic and acidic residues" evidence="2">
    <location>
        <begin position="413"/>
        <end position="433"/>
    </location>
</feature>
<dbReference type="GO" id="GO:0005783">
    <property type="term" value="C:endoplasmic reticulum"/>
    <property type="evidence" value="ECO:0007669"/>
    <property type="project" value="TreeGrafter"/>
</dbReference>
<feature type="compositionally biased region" description="Low complexity" evidence="2">
    <location>
        <begin position="54"/>
        <end position="67"/>
    </location>
</feature>
<feature type="compositionally biased region" description="Polar residues" evidence="2">
    <location>
        <begin position="139"/>
        <end position="160"/>
    </location>
</feature>
<feature type="region of interest" description="Disordered" evidence="2">
    <location>
        <begin position="401"/>
        <end position="445"/>
    </location>
</feature>
<keyword evidence="1" id="KW-0175">Coiled coil</keyword>
<reference evidence="3" key="1">
    <citation type="submission" date="2022-07" db="EMBL/GenBank/DDBJ databases">
        <title>Phylogenomic reconstructions and comparative analyses of Kickxellomycotina fungi.</title>
        <authorList>
            <person name="Reynolds N.K."/>
            <person name="Stajich J.E."/>
            <person name="Barry K."/>
            <person name="Grigoriev I.V."/>
            <person name="Crous P."/>
            <person name="Smith M.E."/>
        </authorList>
    </citation>
    <scope>NUCLEOTIDE SEQUENCE</scope>
    <source>
        <strain evidence="3">RSA 1196</strain>
    </source>
</reference>
<feature type="compositionally biased region" description="Polar residues" evidence="2">
    <location>
        <begin position="210"/>
        <end position="234"/>
    </location>
</feature>
<feature type="compositionally biased region" description="Basic and acidic residues" evidence="2">
    <location>
        <begin position="196"/>
        <end position="208"/>
    </location>
</feature>
<feature type="compositionally biased region" description="Polar residues" evidence="2">
    <location>
        <begin position="168"/>
        <end position="183"/>
    </location>
</feature>
<accession>A0A9W8ARZ4</accession>
<dbReference type="GO" id="GO:0005794">
    <property type="term" value="C:Golgi apparatus"/>
    <property type="evidence" value="ECO:0007669"/>
    <property type="project" value="TreeGrafter"/>
</dbReference>
<evidence type="ECO:0000256" key="1">
    <source>
        <dbReference type="SAM" id="Coils"/>
    </source>
</evidence>
<protein>
    <submittedName>
        <fullName evidence="3">Uncharacterized protein</fullName>
    </submittedName>
</protein>
<dbReference type="AlphaFoldDB" id="A0A9W8ARZ4"/>
<feature type="non-terminal residue" evidence="3">
    <location>
        <position position="445"/>
    </location>
</feature>
<feature type="coiled-coil region" evidence="1">
    <location>
        <begin position="268"/>
        <end position="295"/>
    </location>
</feature>
<feature type="coiled-coil region" evidence="1">
    <location>
        <begin position="337"/>
        <end position="368"/>
    </location>
</feature>
<comment type="caution">
    <text evidence="3">The sequence shown here is derived from an EMBL/GenBank/DDBJ whole genome shotgun (WGS) entry which is preliminary data.</text>
</comment>
<dbReference type="EMBL" id="JANBPY010000276">
    <property type="protein sequence ID" value="KAJ1967822.1"/>
    <property type="molecule type" value="Genomic_DNA"/>
</dbReference>
<feature type="compositionally biased region" description="Polar residues" evidence="2">
    <location>
        <begin position="84"/>
        <end position="98"/>
    </location>
</feature>
<dbReference type="OrthoDB" id="74178at2759"/>
<evidence type="ECO:0000313" key="3">
    <source>
        <dbReference type="EMBL" id="KAJ1967822.1"/>
    </source>
</evidence>
<keyword evidence="4" id="KW-1185">Reference proteome</keyword>